<dbReference type="InterPro" id="IPR008271">
    <property type="entry name" value="Ser/Thr_kinase_AS"/>
</dbReference>
<comment type="caution">
    <text evidence="7">The sequence shown here is derived from an EMBL/GenBank/DDBJ whole genome shotgun (WGS) entry which is preliminary data.</text>
</comment>
<name>A0A9Q0M1Q0_BLOTA</name>
<feature type="domain" description="Protein kinase" evidence="6">
    <location>
        <begin position="9"/>
        <end position="268"/>
    </location>
</feature>
<evidence type="ECO:0000256" key="4">
    <source>
        <dbReference type="ARBA" id="ARBA00022777"/>
    </source>
</evidence>
<proteinExistence type="predicted"/>
<dbReference type="PIRSF" id="PIRSF000654">
    <property type="entry name" value="Integrin-linked_kinase"/>
    <property type="match status" value="1"/>
</dbReference>
<dbReference type="GO" id="GO:0005634">
    <property type="term" value="C:nucleus"/>
    <property type="evidence" value="ECO:0007669"/>
    <property type="project" value="TreeGrafter"/>
</dbReference>
<keyword evidence="3" id="KW-0547">Nucleotide-binding</keyword>
<protein>
    <recommendedName>
        <fullName evidence="6">Protein kinase domain-containing protein</fullName>
    </recommendedName>
</protein>
<dbReference type="OrthoDB" id="6492282at2759"/>
<dbReference type="PROSITE" id="PS00108">
    <property type="entry name" value="PROTEIN_KINASE_ST"/>
    <property type="match status" value="1"/>
</dbReference>
<dbReference type="SMART" id="SM00220">
    <property type="entry name" value="S_TKc"/>
    <property type="match status" value="1"/>
</dbReference>
<dbReference type="AlphaFoldDB" id="A0A9Q0M1Q0"/>
<keyword evidence="5" id="KW-0067">ATP-binding</keyword>
<evidence type="ECO:0000256" key="1">
    <source>
        <dbReference type="ARBA" id="ARBA00022527"/>
    </source>
</evidence>
<evidence type="ECO:0000259" key="6">
    <source>
        <dbReference type="PROSITE" id="PS50011"/>
    </source>
</evidence>
<reference evidence="7" key="1">
    <citation type="submission" date="2022-12" db="EMBL/GenBank/DDBJ databases">
        <title>Genome assemblies of Blomia tropicalis.</title>
        <authorList>
            <person name="Cui Y."/>
        </authorList>
    </citation>
    <scope>NUCLEOTIDE SEQUENCE</scope>
    <source>
        <tissue evidence="7">Adult mites</tissue>
    </source>
</reference>
<keyword evidence="2" id="KW-0808">Transferase</keyword>
<gene>
    <name evidence="7" type="ORF">RDWZM_008611</name>
</gene>
<dbReference type="InterPro" id="IPR011009">
    <property type="entry name" value="Kinase-like_dom_sf"/>
</dbReference>
<dbReference type="Pfam" id="PF00069">
    <property type="entry name" value="Pkinase"/>
    <property type="match status" value="1"/>
</dbReference>
<sequence>MDIFMSRGYIGFEKLDAGGQANVYKTSKNGQDYAIKVVHVEDPKNPKLDDDLKRELQIVRNLRHPNCIYVEELFRTRNKIYIVMHFMPNGNIGNVVRRNGPLCEWNAKLWYCPIARAIKYLHEHKIAHRDLKLDNVLLDAHLNPILTDFGFSRFVQFGPDEQVVVSDTYCGTTSYNPPEILKETPYNPFPGDVWCLGIMLFIMLNQIYPFDRHDKVKMYNDQMTRNYKLQETVETRSSAQVKDLIDLQLEPDPSKRPTIQSLCKHCWFPIILNESELISNTSQLQ</sequence>
<dbReference type="SUPFAM" id="SSF56112">
    <property type="entry name" value="Protein kinase-like (PK-like)"/>
    <property type="match status" value="1"/>
</dbReference>
<evidence type="ECO:0000313" key="8">
    <source>
        <dbReference type="Proteomes" id="UP001142055"/>
    </source>
</evidence>
<dbReference type="PANTHER" id="PTHR24345">
    <property type="entry name" value="SERINE/THREONINE-PROTEIN KINASE PLK"/>
    <property type="match status" value="1"/>
</dbReference>
<evidence type="ECO:0000313" key="7">
    <source>
        <dbReference type="EMBL" id="KAJ6217454.1"/>
    </source>
</evidence>
<dbReference type="Proteomes" id="UP001142055">
    <property type="component" value="Chromosome 3"/>
</dbReference>
<dbReference type="PROSITE" id="PS50011">
    <property type="entry name" value="PROTEIN_KINASE_DOM"/>
    <property type="match status" value="1"/>
</dbReference>
<dbReference type="GO" id="GO:0004674">
    <property type="term" value="F:protein serine/threonine kinase activity"/>
    <property type="evidence" value="ECO:0007669"/>
    <property type="project" value="UniProtKB-KW"/>
</dbReference>
<evidence type="ECO:0000256" key="2">
    <source>
        <dbReference type="ARBA" id="ARBA00022679"/>
    </source>
</evidence>
<dbReference type="InterPro" id="IPR000719">
    <property type="entry name" value="Prot_kinase_dom"/>
</dbReference>
<dbReference type="Gene3D" id="1.10.510.10">
    <property type="entry name" value="Transferase(Phosphotransferase) domain 1"/>
    <property type="match status" value="1"/>
</dbReference>
<organism evidence="7 8">
    <name type="scientific">Blomia tropicalis</name>
    <name type="common">Mite</name>
    <dbReference type="NCBI Taxonomy" id="40697"/>
    <lineage>
        <taxon>Eukaryota</taxon>
        <taxon>Metazoa</taxon>
        <taxon>Ecdysozoa</taxon>
        <taxon>Arthropoda</taxon>
        <taxon>Chelicerata</taxon>
        <taxon>Arachnida</taxon>
        <taxon>Acari</taxon>
        <taxon>Acariformes</taxon>
        <taxon>Sarcoptiformes</taxon>
        <taxon>Astigmata</taxon>
        <taxon>Glycyphagoidea</taxon>
        <taxon>Echimyopodidae</taxon>
        <taxon>Blomia</taxon>
    </lineage>
</organism>
<dbReference type="GO" id="GO:0005524">
    <property type="term" value="F:ATP binding"/>
    <property type="evidence" value="ECO:0007669"/>
    <property type="project" value="UniProtKB-KW"/>
</dbReference>
<keyword evidence="8" id="KW-1185">Reference proteome</keyword>
<dbReference type="OMA" id="FMEFAEN"/>
<keyword evidence="1" id="KW-0723">Serine/threonine-protein kinase</keyword>
<evidence type="ECO:0000256" key="3">
    <source>
        <dbReference type="ARBA" id="ARBA00022741"/>
    </source>
</evidence>
<evidence type="ECO:0000256" key="5">
    <source>
        <dbReference type="ARBA" id="ARBA00022840"/>
    </source>
</evidence>
<keyword evidence="4" id="KW-0418">Kinase</keyword>
<dbReference type="EMBL" id="JAPWDV010000003">
    <property type="protein sequence ID" value="KAJ6217454.1"/>
    <property type="molecule type" value="Genomic_DNA"/>
</dbReference>
<accession>A0A9Q0M1Q0</accession>
<dbReference type="PANTHER" id="PTHR24345:SF0">
    <property type="entry name" value="CELL CYCLE SERINE_THREONINE-PROTEIN KINASE CDC5_MSD2"/>
    <property type="match status" value="1"/>
</dbReference>